<dbReference type="GO" id="GO:0005829">
    <property type="term" value="C:cytosol"/>
    <property type="evidence" value="ECO:0007669"/>
    <property type="project" value="TreeGrafter"/>
</dbReference>
<dbReference type="PANTHER" id="PTHR35089:SF1">
    <property type="entry name" value="CHAPERONE PROTEIN SKP"/>
    <property type="match status" value="1"/>
</dbReference>
<dbReference type="Proteomes" id="UP000287798">
    <property type="component" value="Unassembled WGS sequence"/>
</dbReference>
<feature type="region of interest" description="Disordered" evidence="3">
    <location>
        <begin position="73"/>
        <end position="93"/>
    </location>
</feature>
<sequence>MIKLMRIFALSLLVLPLSVLAEVKVGFVNTSKLMEEAPQAQSASKQMETEFAPREKELISLQREIKQMEDKLARDGAVMSESERNKAERELLNQKRDLKRSQDEFREDLNIRRNELLSQLQKELNDAIVALAKEEGYDLVLFEGVVFASDRIDITDAVLERLRRQGN</sequence>
<comment type="caution">
    <text evidence="4">The sequence shown here is derived from an EMBL/GenBank/DDBJ whole genome shotgun (WGS) entry which is preliminary data.</text>
</comment>
<dbReference type="Pfam" id="PF03938">
    <property type="entry name" value="OmpH"/>
    <property type="match status" value="1"/>
</dbReference>
<evidence type="ECO:0000256" key="1">
    <source>
        <dbReference type="ARBA" id="ARBA00022729"/>
    </source>
</evidence>
<dbReference type="GO" id="GO:0051082">
    <property type="term" value="F:unfolded protein binding"/>
    <property type="evidence" value="ECO:0007669"/>
    <property type="project" value="InterPro"/>
</dbReference>
<evidence type="ECO:0000313" key="5">
    <source>
        <dbReference type="Proteomes" id="UP000287798"/>
    </source>
</evidence>
<feature type="compositionally biased region" description="Basic and acidic residues" evidence="3">
    <location>
        <begin position="81"/>
        <end position="93"/>
    </location>
</feature>
<dbReference type="SMART" id="SM00935">
    <property type="entry name" value="OmpH"/>
    <property type="match status" value="1"/>
</dbReference>
<evidence type="ECO:0000256" key="2">
    <source>
        <dbReference type="PIRNR" id="PIRNR002094"/>
    </source>
</evidence>
<dbReference type="PIRSF" id="PIRSF002094">
    <property type="entry name" value="OMP26_Skp"/>
    <property type="match status" value="1"/>
</dbReference>
<protein>
    <submittedName>
        <fullName evidence="4">OmpH family outer membrane protein</fullName>
    </submittedName>
</protein>
<evidence type="ECO:0000256" key="3">
    <source>
        <dbReference type="SAM" id="MobiDB-lite"/>
    </source>
</evidence>
<proteinExistence type="inferred from homology"/>
<evidence type="ECO:0000313" key="4">
    <source>
        <dbReference type="EMBL" id="RRQ20048.1"/>
    </source>
</evidence>
<comment type="similarity">
    <text evidence="2">Belongs to the skp family.</text>
</comment>
<reference evidence="4 5" key="1">
    <citation type="journal article" date="2010" name="Int. J. Syst. Evol. Microbiol.">
        <title>Thiohalobacter thiocyanaticus gen. nov., sp. nov., a moderately halophilic, sulfur-oxidizing gammaproteobacterium from hypersaline lakes, that utilizes thiocyanate.</title>
        <authorList>
            <person name="Sorokin D.Y."/>
            <person name="Kovaleva O.L."/>
            <person name="Tourova T.P."/>
            <person name="Muyzer G."/>
        </authorList>
    </citation>
    <scope>NUCLEOTIDE SEQUENCE [LARGE SCALE GENOMIC DNA]</scope>
    <source>
        <strain evidence="4 5">Hrh1</strain>
    </source>
</reference>
<dbReference type="RefSeq" id="WP_125182609.1">
    <property type="nucleotide sequence ID" value="NZ_QZMU01000002.1"/>
</dbReference>
<dbReference type="EMBL" id="QZMU01000002">
    <property type="protein sequence ID" value="RRQ20048.1"/>
    <property type="molecule type" value="Genomic_DNA"/>
</dbReference>
<dbReference type="OrthoDB" id="5294628at2"/>
<dbReference type="SUPFAM" id="SSF111384">
    <property type="entry name" value="OmpH-like"/>
    <property type="match status" value="1"/>
</dbReference>
<keyword evidence="1" id="KW-0732">Signal</keyword>
<keyword evidence="5" id="KW-1185">Reference proteome</keyword>
<organism evidence="4 5">
    <name type="scientific">Thiohalobacter thiocyanaticus</name>
    <dbReference type="NCBI Taxonomy" id="585455"/>
    <lineage>
        <taxon>Bacteria</taxon>
        <taxon>Pseudomonadati</taxon>
        <taxon>Pseudomonadota</taxon>
        <taxon>Gammaproteobacteria</taxon>
        <taxon>Thiohalobacterales</taxon>
        <taxon>Thiohalobacteraceae</taxon>
        <taxon>Thiohalobacter</taxon>
    </lineage>
</organism>
<dbReference type="InterPro" id="IPR024930">
    <property type="entry name" value="Skp_dom_sf"/>
</dbReference>
<dbReference type="Gene3D" id="3.30.910.20">
    <property type="entry name" value="Skp domain"/>
    <property type="match status" value="1"/>
</dbReference>
<dbReference type="InterPro" id="IPR005632">
    <property type="entry name" value="Chaperone_Skp"/>
</dbReference>
<accession>A0A426QE64</accession>
<name>A0A426QE64_9GAMM</name>
<dbReference type="GO" id="GO:0050821">
    <property type="term" value="P:protein stabilization"/>
    <property type="evidence" value="ECO:0007669"/>
    <property type="project" value="TreeGrafter"/>
</dbReference>
<dbReference type="AlphaFoldDB" id="A0A426QE64"/>
<dbReference type="PANTHER" id="PTHR35089">
    <property type="entry name" value="CHAPERONE PROTEIN SKP"/>
    <property type="match status" value="1"/>
</dbReference>
<gene>
    <name evidence="4" type="ORF">D6C00_14930</name>
</gene>